<proteinExistence type="predicted"/>
<evidence type="ECO:0000256" key="2">
    <source>
        <dbReference type="ARBA" id="ARBA00022475"/>
    </source>
</evidence>
<dbReference type="InterPro" id="IPR050174">
    <property type="entry name" value="Protocadherin/Cadherin-CA"/>
</dbReference>
<keyword evidence="7" id="KW-0130">Cell adhesion</keyword>
<dbReference type="FunFam" id="2.60.40.60:FF:000002">
    <property type="entry name" value="Protocadherin alpha 2"/>
    <property type="match status" value="1"/>
</dbReference>
<evidence type="ECO:0000259" key="12">
    <source>
        <dbReference type="PROSITE" id="PS50268"/>
    </source>
</evidence>
<dbReference type="Pfam" id="PF00028">
    <property type="entry name" value="Cadherin"/>
    <property type="match status" value="3"/>
</dbReference>
<keyword evidence="5" id="KW-0677">Repeat</keyword>
<evidence type="ECO:0000256" key="8">
    <source>
        <dbReference type="ARBA" id="ARBA00022989"/>
    </source>
</evidence>
<dbReference type="PANTHER" id="PTHR24028:SF133">
    <property type="entry name" value="PROTOCADHERIN ALPHA-4"/>
    <property type="match status" value="1"/>
</dbReference>
<feature type="domain" description="Cadherin" evidence="12">
    <location>
        <begin position="320"/>
        <end position="356"/>
    </location>
</feature>
<dbReference type="InterPro" id="IPR002126">
    <property type="entry name" value="Cadherin-like_dom"/>
</dbReference>
<evidence type="ECO:0000256" key="10">
    <source>
        <dbReference type="ARBA" id="ARBA00023180"/>
    </source>
</evidence>
<evidence type="ECO:0000256" key="1">
    <source>
        <dbReference type="ARBA" id="ARBA00004251"/>
    </source>
</evidence>
<keyword evidence="14" id="KW-1185">Reference proteome</keyword>
<keyword evidence="10" id="KW-0325">Glycoprotein</keyword>
<dbReference type="CDD" id="cd11304">
    <property type="entry name" value="Cadherin_repeat"/>
    <property type="match status" value="4"/>
</dbReference>
<evidence type="ECO:0000256" key="6">
    <source>
        <dbReference type="ARBA" id="ARBA00022837"/>
    </source>
</evidence>
<dbReference type="Proteomes" id="UP000563107">
    <property type="component" value="Unassembled WGS sequence"/>
</dbReference>
<feature type="non-terminal residue" evidence="13">
    <location>
        <position position="357"/>
    </location>
</feature>
<dbReference type="SMART" id="SM00112">
    <property type="entry name" value="CA"/>
    <property type="match status" value="3"/>
</dbReference>
<dbReference type="Gene3D" id="2.60.40.60">
    <property type="entry name" value="Cadherins"/>
    <property type="match status" value="4"/>
</dbReference>
<protein>
    <submittedName>
        <fullName evidence="13">PCDA8 protein</fullName>
    </submittedName>
</protein>
<dbReference type="FunFam" id="2.60.40.60:FF:000007">
    <property type="entry name" value="Protocadherin alpha 2"/>
    <property type="match status" value="2"/>
</dbReference>
<dbReference type="PROSITE" id="PS00232">
    <property type="entry name" value="CADHERIN_1"/>
    <property type="match status" value="3"/>
</dbReference>
<evidence type="ECO:0000256" key="7">
    <source>
        <dbReference type="ARBA" id="ARBA00022889"/>
    </source>
</evidence>
<gene>
    <name evidence="13" type="primary">Pcdha8</name>
    <name evidence="13" type="ORF">CHAFRE_R05418</name>
</gene>
<evidence type="ECO:0000256" key="9">
    <source>
        <dbReference type="ARBA" id="ARBA00023136"/>
    </source>
</evidence>
<dbReference type="AlphaFoldDB" id="A0A7L3EQW2"/>
<keyword evidence="3" id="KW-0812">Transmembrane</keyword>
<dbReference type="GO" id="GO:0005886">
    <property type="term" value="C:plasma membrane"/>
    <property type="evidence" value="ECO:0007669"/>
    <property type="project" value="UniProtKB-SubCell"/>
</dbReference>
<dbReference type="InterPro" id="IPR015919">
    <property type="entry name" value="Cadherin-like_sf"/>
</dbReference>
<dbReference type="SUPFAM" id="SSF49313">
    <property type="entry name" value="Cadherin-like"/>
    <property type="match status" value="4"/>
</dbReference>
<dbReference type="GO" id="GO:0007156">
    <property type="term" value="P:homophilic cell adhesion via plasma membrane adhesion molecules"/>
    <property type="evidence" value="ECO:0007669"/>
    <property type="project" value="InterPro"/>
</dbReference>
<comment type="caution">
    <text evidence="13">The sequence shown here is derived from an EMBL/GenBank/DDBJ whole genome shotgun (WGS) entry which is preliminary data.</text>
</comment>
<evidence type="ECO:0000256" key="3">
    <source>
        <dbReference type="ARBA" id="ARBA00022692"/>
    </source>
</evidence>
<keyword evidence="6 11" id="KW-0106">Calcium</keyword>
<evidence type="ECO:0000313" key="14">
    <source>
        <dbReference type="Proteomes" id="UP000563107"/>
    </source>
</evidence>
<feature type="domain" description="Cadherin" evidence="12">
    <location>
        <begin position="102"/>
        <end position="209"/>
    </location>
</feature>
<accession>A0A7L3EQW2</accession>
<keyword evidence="4" id="KW-0732">Signal</keyword>
<dbReference type="PROSITE" id="PS50268">
    <property type="entry name" value="CADHERIN_2"/>
    <property type="match status" value="4"/>
</dbReference>
<dbReference type="PANTHER" id="PTHR24028">
    <property type="entry name" value="CADHERIN-87A"/>
    <property type="match status" value="1"/>
</dbReference>
<evidence type="ECO:0000256" key="4">
    <source>
        <dbReference type="ARBA" id="ARBA00022729"/>
    </source>
</evidence>
<reference evidence="13 14" key="1">
    <citation type="submission" date="2019-09" db="EMBL/GenBank/DDBJ databases">
        <title>Bird 10,000 Genomes (B10K) Project - Family phase.</title>
        <authorList>
            <person name="Zhang G."/>
        </authorList>
    </citation>
    <scope>NUCLEOTIDE SEQUENCE [LARGE SCALE GENOMIC DNA]</scope>
    <source>
        <strain evidence="13">B10K-DU-012-41</strain>
    </source>
</reference>
<dbReference type="PRINTS" id="PR00205">
    <property type="entry name" value="CADHERIN"/>
</dbReference>
<keyword evidence="8" id="KW-1133">Transmembrane helix</keyword>
<evidence type="ECO:0000256" key="5">
    <source>
        <dbReference type="ARBA" id="ARBA00022737"/>
    </source>
</evidence>
<name>A0A7L3EQW2_9PASS</name>
<keyword evidence="2" id="KW-1003">Cell membrane</keyword>
<evidence type="ECO:0000313" key="13">
    <source>
        <dbReference type="EMBL" id="NXT70277.1"/>
    </source>
</evidence>
<feature type="non-terminal residue" evidence="13">
    <location>
        <position position="1"/>
    </location>
</feature>
<sequence length="357" mass="38075">IAESSLPGSRFPLEGASDADIGANAQLSYTLSPSEHFRIEEENSNSRSKSLFLVLTKSLDRETIPVHRLVLTASDGGRPSLTGTMELVISVLDANDNAPQFNQSVYNVRLPEDTIQGTLVVRVNATDLDEGSNRAVKYELDTIVPPSASDTFSIDENSGDIKLTGGLDFEAVNLYDLSVKATDKGTPPLSGHCKVLLEVLDVNDNAPEVWVTSLSVPVPEDASVGTVVALLSGASDADIGANAQLSYTLSPSEHFSLDLPKSNERNLIPDLVLTKSLDRETIPVHRLVLTASDGGRPSLTGTMELVISVVDANDNAPQFNQSVYRVQLLESAAVGTLVTRVNAMDPDLGSNSEVTYA</sequence>
<keyword evidence="9" id="KW-0472">Membrane</keyword>
<dbReference type="GO" id="GO:0005509">
    <property type="term" value="F:calcium ion binding"/>
    <property type="evidence" value="ECO:0007669"/>
    <property type="project" value="UniProtKB-UniRule"/>
</dbReference>
<organism evidence="13 14">
    <name type="scientific">Chaetops frenatus</name>
    <name type="common">Rufous rock-jumper</name>
    <dbReference type="NCBI Taxonomy" id="221966"/>
    <lineage>
        <taxon>Eukaryota</taxon>
        <taxon>Metazoa</taxon>
        <taxon>Chordata</taxon>
        <taxon>Craniata</taxon>
        <taxon>Vertebrata</taxon>
        <taxon>Euteleostomi</taxon>
        <taxon>Archelosauria</taxon>
        <taxon>Archosauria</taxon>
        <taxon>Dinosauria</taxon>
        <taxon>Saurischia</taxon>
        <taxon>Theropoda</taxon>
        <taxon>Coelurosauria</taxon>
        <taxon>Aves</taxon>
        <taxon>Neognathae</taxon>
        <taxon>Neoaves</taxon>
        <taxon>Telluraves</taxon>
        <taxon>Australaves</taxon>
        <taxon>Passeriformes</taxon>
        <taxon>Picathartidae</taxon>
        <taxon>Chaetops</taxon>
    </lineage>
</organism>
<comment type="subcellular location">
    <subcellularLocation>
        <location evidence="1">Cell membrane</location>
        <topology evidence="1">Single-pass type I membrane protein</topology>
    </subcellularLocation>
</comment>
<feature type="domain" description="Cadherin" evidence="12">
    <location>
        <begin position="210"/>
        <end position="319"/>
    </location>
</feature>
<dbReference type="EMBL" id="VZTR01027659">
    <property type="protein sequence ID" value="NXT70277.1"/>
    <property type="molecule type" value="Genomic_DNA"/>
</dbReference>
<feature type="domain" description="Cadherin" evidence="12">
    <location>
        <begin position="1"/>
        <end position="101"/>
    </location>
</feature>
<evidence type="ECO:0000256" key="11">
    <source>
        <dbReference type="PROSITE-ProRule" id="PRU00043"/>
    </source>
</evidence>
<dbReference type="InterPro" id="IPR020894">
    <property type="entry name" value="Cadherin_CS"/>
</dbReference>